<dbReference type="InterPro" id="IPR044861">
    <property type="entry name" value="IPNS-like_FE2OG_OXY"/>
</dbReference>
<evidence type="ECO:0000256" key="1">
    <source>
        <dbReference type="SAM" id="SignalP"/>
    </source>
</evidence>
<accession>A0AAP0P6U8</accession>
<evidence type="ECO:0000259" key="2">
    <source>
        <dbReference type="Pfam" id="PF03171"/>
    </source>
</evidence>
<evidence type="ECO:0000313" key="4">
    <source>
        <dbReference type="Proteomes" id="UP001417504"/>
    </source>
</evidence>
<dbReference type="Pfam" id="PF03171">
    <property type="entry name" value="2OG-FeII_Oxy"/>
    <property type="match status" value="1"/>
</dbReference>
<dbReference type="AlphaFoldDB" id="A0AAP0P6U8"/>
<comment type="caution">
    <text evidence="3">The sequence shown here is derived from an EMBL/GenBank/DDBJ whole genome shotgun (WGS) entry which is preliminary data.</text>
</comment>
<dbReference type="Gene3D" id="2.60.120.330">
    <property type="entry name" value="B-lactam Antibiotic, Isopenicillin N Synthase, Chain"/>
    <property type="match status" value="2"/>
</dbReference>
<dbReference type="EMBL" id="JBBNAE010000004">
    <property type="protein sequence ID" value="KAK9129641.1"/>
    <property type="molecule type" value="Genomic_DNA"/>
</dbReference>
<protein>
    <recommendedName>
        <fullName evidence="2">Isopenicillin N synthase-like Fe(2+) 2OG dioxygenase domain-containing protein</fullName>
    </recommendedName>
</protein>
<feature type="domain" description="Isopenicillin N synthase-like Fe(2+) 2OG dioxygenase" evidence="2">
    <location>
        <begin position="79"/>
        <end position="122"/>
    </location>
</feature>
<reference evidence="3 4" key="1">
    <citation type="submission" date="2024-01" db="EMBL/GenBank/DDBJ databases">
        <title>Genome assemblies of Stephania.</title>
        <authorList>
            <person name="Yang L."/>
        </authorList>
    </citation>
    <scope>NUCLEOTIDE SEQUENCE [LARGE SCALE GENOMIC DNA]</scope>
    <source>
        <strain evidence="3">QJT</strain>
        <tissue evidence="3">Leaf</tissue>
    </source>
</reference>
<gene>
    <name evidence="3" type="ORF">Sjap_010128</name>
</gene>
<dbReference type="Proteomes" id="UP001417504">
    <property type="component" value="Unassembled WGS sequence"/>
</dbReference>
<organism evidence="3 4">
    <name type="scientific">Stephania japonica</name>
    <dbReference type="NCBI Taxonomy" id="461633"/>
    <lineage>
        <taxon>Eukaryota</taxon>
        <taxon>Viridiplantae</taxon>
        <taxon>Streptophyta</taxon>
        <taxon>Embryophyta</taxon>
        <taxon>Tracheophyta</taxon>
        <taxon>Spermatophyta</taxon>
        <taxon>Magnoliopsida</taxon>
        <taxon>Ranunculales</taxon>
        <taxon>Menispermaceae</taxon>
        <taxon>Menispermoideae</taxon>
        <taxon>Cissampelideae</taxon>
        <taxon>Stephania</taxon>
    </lineage>
</organism>
<dbReference type="InterPro" id="IPR027443">
    <property type="entry name" value="IPNS-like_sf"/>
</dbReference>
<keyword evidence="4" id="KW-1185">Reference proteome</keyword>
<name>A0AAP0P6U8_9MAGN</name>
<dbReference type="SUPFAM" id="SSF51197">
    <property type="entry name" value="Clavaminate synthase-like"/>
    <property type="match status" value="1"/>
</dbReference>
<keyword evidence="1" id="KW-0732">Signal</keyword>
<dbReference type="InterPro" id="IPR050231">
    <property type="entry name" value="Iron_ascorbate_oxido_reductase"/>
</dbReference>
<sequence>MWLMLWQFVLAVAPTVSLLQLQLATQFQGTWRLNLSDARLVGNRFHDQFKDQTSIIRLNHYPLCPAPELALGIGRHKDPESLIVNVGDIIQVWSNGKYESVEHRVMANSERERFSFPFFFTPGFHVMVKPVEELVGEHSSVKYREYSWGQFFKSRTGSNYKNLGVANRQISDYEIHI</sequence>
<feature type="chain" id="PRO_5042829575" description="Isopenicillin N synthase-like Fe(2+) 2OG dioxygenase domain-containing protein" evidence="1">
    <location>
        <begin position="19"/>
        <end position="177"/>
    </location>
</feature>
<feature type="signal peptide" evidence="1">
    <location>
        <begin position="1"/>
        <end position="18"/>
    </location>
</feature>
<proteinExistence type="predicted"/>
<dbReference type="PANTHER" id="PTHR47990">
    <property type="entry name" value="2-OXOGLUTARATE (2OG) AND FE(II)-DEPENDENT OXYGENASE SUPERFAMILY PROTEIN-RELATED"/>
    <property type="match status" value="1"/>
</dbReference>
<evidence type="ECO:0000313" key="3">
    <source>
        <dbReference type="EMBL" id="KAK9129641.1"/>
    </source>
</evidence>